<evidence type="ECO:0000313" key="2">
    <source>
        <dbReference type="EMBL" id="QRO77750.1"/>
    </source>
</evidence>
<dbReference type="RefSeq" id="WP_035971954.1">
    <property type="nucleotide sequence ID" value="NZ_CABVPR010000014.1"/>
</dbReference>
<accession>A0A892IA12</accession>
<sequence length="323" mass="31277">MKKTLIGALLALTAVAHAATKVPVQMIDTVGSTVGQAIVSGGPSGVSTWGSVSVSGLSPVTANTVLANATGSTATPTAFPMPSCSGANNALRWTAGTGFTCASSIALTSAGLNQFAATTSAQLASVVSDETGSGALVFGTSPTITSPTITGGSINNTPIGATTASTGRFTTITATGAITPSSTAGIVGTALGDNANAGSVGEFINPAATTGTSITNNVAVNCATAPLSAGDWDVEGVVQFAPAASTVFVNPGVGISTVSAAFGAFDTSMLKIGSNGQGLGDTLVTPTVRVPLSSAATVYLVASAGVSGGTATCNGRIRARRIR</sequence>
<evidence type="ECO:0008006" key="4">
    <source>
        <dbReference type="Google" id="ProtNLM"/>
    </source>
</evidence>
<feature type="signal peptide" evidence="1">
    <location>
        <begin position="1"/>
        <end position="18"/>
    </location>
</feature>
<dbReference type="GeneID" id="93128597"/>
<evidence type="ECO:0000313" key="3">
    <source>
        <dbReference type="Proteomes" id="UP000625568"/>
    </source>
</evidence>
<feature type="chain" id="PRO_5033999103" description="Lipoprotein" evidence="1">
    <location>
        <begin position="19"/>
        <end position="323"/>
    </location>
</feature>
<dbReference type="AlphaFoldDB" id="A0A892IA12"/>
<keyword evidence="3" id="KW-1185">Reference proteome</keyword>
<keyword evidence="1" id="KW-0732">Signal</keyword>
<evidence type="ECO:0000256" key="1">
    <source>
        <dbReference type="SAM" id="SignalP"/>
    </source>
</evidence>
<dbReference type="EMBL" id="CP069482">
    <property type="protein sequence ID" value="QRO77750.1"/>
    <property type="molecule type" value="Genomic_DNA"/>
</dbReference>
<reference evidence="2 3" key="1">
    <citation type="submission" date="2021-02" db="EMBL/GenBank/DDBJ databases">
        <title>FDA dAtabase for Regulatory Grade micrObial Sequences (FDA-ARGOS): Supporting development and validation of Infectious Disease Dx tests.</title>
        <authorList>
            <person name="Minogue T."/>
            <person name="Wolcott M."/>
            <person name="Wasieloski L."/>
            <person name="Aguilar W."/>
            <person name="Moore D."/>
            <person name="Jaissle J."/>
            <person name="Tallon L."/>
            <person name="Sadzewicz L."/>
            <person name="Zhao X."/>
            <person name="Boylan J."/>
            <person name="Ott S."/>
            <person name="Bowen H."/>
            <person name="Vavikolanu K."/>
            <person name="Mehta A."/>
            <person name="Aluvathingal J."/>
            <person name="Nadendla S."/>
            <person name="Yan Y."/>
            <person name="Sichtig H."/>
        </authorList>
    </citation>
    <scope>NUCLEOTIDE SEQUENCE [LARGE SCALE GENOMIC DNA]</scope>
    <source>
        <strain evidence="2 3">FDAARGOS_1272</strain>
    </source>
</reference>
<name>A0A892IA12_9BURK</name>
<protein>
    <recommendedName>
        <fullName evidence="4">Lipoprotein</fullName>
    </recommendedName>
</protein>
<proteinExistence type="predicted"/>
<dbReference type="Proteomes" id="UP000625568">
    <property type="component" value="Chromosome 1"/>
</dbReference>
<gene>
    <name evidence="2" type="ORF">I6K02_02180</name>
</gene>
<organism evidence="2 3">
    <name type="scientific">Burkholderia dolosa</name>
    <dbReference type="NCBI Taxonomy" id="152500"/>
    <lineage>
        <taxon>Bacteria</taxon>
        <taxon>Pseudomonadati</taxon>
        <taxon>Pseudomonadota</taxon>
        <taxon>Betaproteobacteria</taxon>
        <taxon>Burkholderiales</taxon>
        <taxon>Burkholderiaceae</taxon>
        <taxon>Burkholderia</taxon>
        <taxon>Burkholderia cepacia complex</taxon>
    </lineage>
</organism>